<accession>A0AAD7ZLN6</accession>
<dbReference type="SUPFAM" id="SSF52540">
    <property type="entry name" value="P-loop containing nucleoside triphosphate hydrolases"/>
    <property type="match status" value="1"/>
</dbReference>
<dbReference type="PANTHER" id="PTHR18934:SF257">
    <property type="entry name" value="ATP-DEPENDENT RNA HELICASE DHX30"/>
    <property type="match status" value="1"/>
</dbReference>
<protein>
    <recommendedName>
        <fullName evidence="5">Helicase C-terminal domain-containing protein</fullName>
    </recommendedName>
</protein>
<dbReference type="Pfam" id="PF04408">
    <property type="entry name" value="WHD_HA2"/>
    <property type="match status" value="1"/>
</dbReference>
<keyword evidence="4" id="KW-0067">ATP-binding</keyword>
<evidence type="ECO:0000259" key="5">
    <source>
        <dbReference type="PROSITE" id="PS51194"/>
    </source>
</evidence>
<dbReference type="Gene3D" id="1.20.120.1080">
    <property type="match status" value="1"/>
</dbReference>
<keyword evidence="3" id="KW-0347">Helicase</keyword>
<dbReference type="InterPro" id="IPR007502">
    <property type="entry name" value="Helicase-assoc_dom"/>
</dbReference>
<dbReference type="GO" id="GO:0005634">
    <property type="term" value="C:nucleus"/>
    <property type="evidence" value="ECO:0007669"/>
    <property type="project" value="TreeGrafter"/>
</dbReference>
<dbReference type="GO" id="GO:0002151">
    <property type="term" value="F:G-quadruplex RNA binding"/>
    <property type="evidence" value="ECO:0007669"/>
    <property type="project" value="TreeGrafter"/>
</dbReference>
<gene>
    <name evidence="6" type="ORF">L9F63_023009</name>
</gene>
<dbReference type="Pfam" id="PF00271">
    <property type="entry name" value="Helicase_C"/>
    <property type="match status" value="1"/>
</dbReference>
<dbReference type="GO" id="GO:0016787">
    <property type="term" value="F:hydrolase activity"/>
    <property type="evidence" value="ECO:0007669"/>
    <property type="project" value="UniProtKB-KW"/>
</dbReference>
<dbReference type="Gene3D" id="3.40.50.300">
    <property type="entry name" value="P-loop containing nucleotide triphosphate hydrolases"/>
    <property type="match status" value="1"/>
</dbReference>
<evidence type="ECO:0000313" key="7">
    <source>
        <dbReference type="Proteomes" id="UP001233999"/>
    </source>
</evidence>
<evidence type="ECO:0000256" key="2">
    <source>
        <dbReference type="ARBA" id="ARBA00022801"/>
    </source>
</evidence>
<evidence type="ECO:0000313" key="6">
    <source>
        <dbReference type="EMBL" id="KAJ9582631.1"/>
    </source>
</evidence>
<dbReference type="GO" id="GO:0003678">
    <property type="term" value="F:DNA helicase activity"/>
    <property type="evidence" value="ECO:0007669"/>
    <property type="project" value="TreeGrafter"/>
</dbReference>
<dbReference type="GO" id="GO:0005524">
    <property type="term" value="F:ATP binding"/>
    <property type="evidence" value="ECO:0007669"/>
    <property type="project" value="UniProtKB-KW"/>
</dbReference>
<reference evidence="6" key="2">
    <citation type="submission" date="2023-05" db="EMBL/GenBank/DDBJ databases">
        <authorList>
            <person name="Fouks B."/>
        </authorList>
    </citation>
    <scope>NUCLEOTIDE SEQUENCE</scope>
    <source>
        <strain evidence="6">Stay&amp;Tobe</strain>
        <tissue evidence="6">Testes</tissue>
    </source>
</reference>
<evidence type="ECO:0000256" key="1">
    <source>
        <dbReference type="ARBA" id="ARBA00022741"/>
    </source>
</evidence>
<dbReference type="Proteomes" id="UP001233999">
    <property type="component" value="Unassembled WGS sequence"/>
</dbReference>
<dbReference type="AlphaFoldDB" id="A0AAD7ZLN6"/>
<feature type="domain" description="Helicase C-terminal" evidence="5">
    <location>
        <begin position="6"/>
        <end position="173"/>
    </location>
</feature>
<dbReference type="SMART" id="SM00847">
    <property type="entry name" value="HA2"/>
    <property type="match status" value="1"/>
</dbReference>
<dbReference type="EMBL" id="JASPKZ010007782">
    <property type="protein sequence ID" value="KAJ9582631.1"/>
    <property type="molecule type" value="Genomic_DNA"/>
</dbReference>
<name>A0AAD7ZLN6_DIPPU</name>
<keyword evidence="1" id="KW-0547">Nucleotide-binding</keyword>
<proteinExistence type="predicted"/>
<dbReference type="SMART" id="SM00490">
    <property type="entry name" value="HELICc"/>
    <property type="match status" value="1"/>
</dbReference>
<dbReference type="InterPro" id="IPR048333">
    <property type="entry name" value="HA2_WH"/>
</dbReference>
<dbReference type="GO" id="GO:0003724">
    <property type="term" value="F:RNA helicase activity"/>
    <property type="evidence" value="ECO:0007669"/>
    <property type="project" value="TreeGrafter"/>
</dbReference>
<organism evidence="6 7">
    <name type="scientific">Diploptera punctata</name>
    <name type="common">Pacific beetle cockroach</name>
    <dbReference type="NCBI Taxonomy" id="6984"/>
    <lineage>
        <taxon>Eukaryota</taxon>
        <taxon>Metazoa</taxon>
        <taxon>Ecdysozoa</taxon>
        <taxon>Arthropoda</taxon>
        <taxon>Hexapoda</taxon>
        <taxon>Insecta</taxon>
        <taxon>Pterygota</taxon>
        <taxon>Neoptera</taxon>
        <taxon>Polyneoptera</taxon>
        <taxon>Dictyoptera</taxon>
        <taxon>Blattodea</taxon>
        <taxon>Blaberoidea</taxon>
        <taxon>Blaberidae</taxon>
        <taxon>Diplopterinae</taxon>
        <taxon>Diploptera</taxon>
    </lineage>
</organism>
<reference evidence="6" key="1">
    <citation type="journal article" date="2023" name="IScience">
        <title>Live-bearing cockroach genome reveals convergent evolutionary mechanisms linked to viviparity in insects and beyond.</title>
        <authorList>
            <person name="Fouks B."/>
            <person name="Harrison M.C."/>
            <person name="Mikhailova A.A."/>
            <person name="Marchal E."/>
            <person name="English S."/>
            <person name="Carruthers M."/>
            <person name="Jennings E.C."/>
            <person name="Chiamaka E.L."/>
            <person name="Frigard R.A."/>
            <person name="Pippel M."/>
            <person name="Attardo G.M."/>
            <person name="Benoit J.B."/>
            <person name="Bornberg-Bauer E."/>
            <person name="Tobe S.S."/>
        </authorList>
    </citation>
    <scope>NUCLEOTIDE SEQUENCE</scope>
    <source>
        <strain evidence="6">Stay&amp;Tobe</strain>
    </source>
</reference>
<sequence length="569" mass="66095">MIDCDLVVNTIKWIDRNRPEGAILCFLPGWAQISKIMSVLNSEHYWVLPTHSRLSYADQRRIFDEPPVGCRKIILSTNIAETSLTINDVKYVVDAGAHKEERLNMHLGMSSLDNHWVSKANVSQRKGRAGRVQPGECFHLYTREKYESLEQFPMPEVLRVPLEKTVLDLKTYSQDEKAQDFLSEMPEPPKVEAISQAVNELYQLGALDENERLTPLGRRIALFSTHPKISKALLFSQLSIFYFCRCVSPMLTIATVLSGDAEFFKGGLNDKEQVRTFKKQFDLSSDHIAIACVYQQWEMIHKKSYIDGRNYCYKNNLKSESLILVQKLRKLYSEQLLRSKMLADYEDYKELSQPSNKYAGNDELVKSIFMSGTGTLLYRRSWDMKKGHMMKNANVLFTEGQQRTTIASESVNFKRKDFPSPYLTYFRQMDSSERRTVLIRETSLLSPLTVLLFSDGKCQVNEYNAPPNEEGKWDNHVLFIVNRNKRDVHFLCDKSVVYKLLDFREIMWNMINYFIEKNGIETDDEKYKQILSYHNELLRTLSSILYESRVSIESNKSSHQKILSLKNTK</sequence>
<keyword evidence="2" id="KW-0378">Hydrolase</keyword>
<dbReference type="InterPro" id="IPR027417">
    <property type="entry name" value="P-loop_NTPase"/>
</dbReference>
<dbReference type="GO" id="GO:0005737">
    <property type="term" value="C:cytoplasm"/>
    <property type="evidence" value="ECO:0007669"/>
    <property type="project" value="TreeGrafter"/>
</dbReference>
<comment type="caution">
    <text evidence="6">The sequence shown here is derived from an EMBL/GenBank/DDBJ whole genome shotgun (WGS) entry which is preliminary data.</text>
</comment>
<evidence type="ECO:0000256" key="4">
    <source>
        <dbReference type="ARBA" id="ARBA00022840"/>
    </source>
</evidence>
<dbReference type="PANTHER" id="PTHR18934">
    <property type="entry name" value="ATP-DEPENDENT RNA HELICASE"/>
    <property type="match status" value="1"/>
</dbReference>
<keyword evidence="7" id="KW-1185">Reference proteome</keyword>
<dbReference type="CDD" id="cd18791">
    <property type="entry name" value="SF2_C_RHA"/>
    <property type="match status" value="1"/>
</dbReference>
<evidence type="ECO:0000256" key="3">
    <source>
        <dbReference type="ARBA" id="ARBA00022806"/>
    </source>
</evidence>
<dbReference type="InterPro" id="IPR001650">
    <property type="entry name" value="Helicase_C-like"/>
</dbReference>
<feature type="non-terminal residue" evidence="6">
    <location>
        <position position="1"/>
    </location>
</feature>
<dbReference type="PROSITE" id="PS51194">
    <property type="entry name" value="HELICASE_CTER"/>
    <property type="match status" value="1"/>
</dbReference>